<dbReference type="GO" id="GO:0005634">
    <property type="term" value="C:nucleus"/>
    <property type="evidence" value="ECO:0007669"/>
    <property type="project" value="TreeGrafter"/>
</dbReference>
<keyword evidence="5 6" id="KW-0694">RNA-binding</keyword>
<evidence type="ECO:0000259" key="8">
    <source>
        <dbReference type="PROSITE" id="PS51641"/>
    </source>
</evidence>
<dbReference type="InterPro" id="IPR047420">
    <property type="entry name" value="Tudor_Agenet_FXR2_rpt2"/>
</dbReference>
<evidence type="ECO:0000256" key="1">
    <source>
        <dbReference type="ARBA" id="ARBA00004331"/>
    </source>
</evidence>
<dbReference type="GO" id="GO:0051028">
    <property type="term" value="P:mRNA transport"/>
    <property type="evidence" value="ECO:0007669"/>
    <property type="project" value="TreeGrafter"/>
</dbReference>
<dbReference type="InterPro" id="IPR047422">
    <property type="entry name" value="KH_I_FXR2_rpt1"/>
</dbReference>
<dbReference type="InterPro" id="IPR004088">
    <property type="entry name" value="KH_dom_type_1"/>
</dbReference>
<dbReference type="InterPro" id="IPR036612">
    <property type="entry name" value="KH_dom_type_1_sf"/>
</dbReference>
<dbReference type="InterPro" id="IPR041560">
    <property type="entry name" value="Tudor_FRM1"/>
</dbReference>
<dbReference type="Pfam" id="PF18336">
    <property type="entry name" value="Tudor_FRX1"/>
    <property type="match status" value="1"/>
</dbReference>
<comment type="similarity">
    <text evidence="2">Belongs to the FMR1 family.</text>
</comment>
<dbReference type="CDD" id="cd22505">
    <property type="entry name" value="KH_I_FXR2_rpt1"/>
    <property type="match status" value="1"/>
</dbReference>
<feature type="domain" description="Agenet-like" evidence="8">
    <location>
        <begin position="73"/>
        <end position="125"/>
    </location>
</feature>
<dbReference type="Pfam" id="PF05641">
    <property type="entry name" value="Agenet"/>
    <property type="match status" value="1"/>
</dbReference>
<dbReference type="GO" id="GO:0010494">
    <property type="term" value="C:cytoplasmic stress granule"/>
    <property type="evidence" value="ECO:0007669"/>
    <property type="project" value="TreeGrafter"/>
</dbReference>
<dbReference type="InterPro" id="IPR004087">
    <property type="entry name" value="KH_dom"/>
</dbReference>
<proteinExistence type="inferred from homology"/>
<dbReference type="GO" id="GO:0048513">
    <property type="term" value="P:animal organ development"/>
    <property type="evidence" value="ECO:0007669"/>
    <property type="project" value="TreeGrafter"/>
</dbReference>
<dbReference type="FunFam" id="2.30.30.140:FF:000001">
    <property type="entry name" value="Fragile X mental retardation 1, isoform CRA_e"/>
    <property type="match status" value="1"/>
</dbReference>
<dbReference type="GO" id="GO:0098793">
    <property type="term" value="C:presynapse"/>
    <property type="evidence" value="ECO:0007669"/>
    <property type="project" value="GOC"/>
</dbReference>
<dbReference type="Gene3D" id="2.30.30.140">
    <property type="match status" value="2"/>
</dbReference>
<dbReference type="Pfam" id="PF00013">
    <property type="entry name" value="KH_1"/>
    <property type="match status" value="2"/>
</dbReference>
<dbReference type="Ensembl" id="ENSLCNT00005020132.1">
    <property type="protein sequence ID" value="ENSLCNP00005017936.1"/>
    <property type="gene ID" value="ENSLCNG00005011788.1"/>
</dbReference>
<dbReference type="PANTHER" id="PTHR10603">
    <property type="entry name" value="FRAGILE X MENTAL RETARDATION SYNDROME-RELATED PROTEIN"/>
    <property type="match status" value="1"/>
</dbReference>
<name>A0A667I3Z7_LYNCA</name>
<keyword evidence="10" id="KW-1185">Reference proteome</keyword>
<evidence type="ECO:0000256" key="5">
    <source>
        <dbReference type="ARBA" id="ARBA00022884"/>
    </source>
</evidence>
<dbReference type="GO" id="GO:0003730">
    <property type="term" value="F:mRNA 3'-UTR binding"/>
    <property type="evidence" value="ECO:0007669"/>
    <property type="project" value="TreeGrafter"/>
</dbReference>
<dbReference type="GO" id="GO:0043005">
    <property type="term" value="C:neuron projection"/>
    <property type="evidence" value="ECO:0007669"/>
    <property type="project" value="TreeGrafter"/>
</dbReference>
<keyword evidence="4" id="KW-0677">Repeat</keyword>
<dbReference type="CDD" id="cd22511">
    <property type="entry name" value="KH_I_FXR2_rpt3"/>
    <property type="match status" value="1"/>
</dbReference>
<keyword evidence="3" id="KW-0963">Cytoplasm</keyword>
<accession>A0A667I3Z7</accession>
<feature type="compositionally biased region" description="Polar residues" evidence="7">
    <location>
        <begin position="556"/>
        <end position="565"/>
    </location>
</feature>
<dbReference type="PANTHER" id="PTHR10603:SF3">
    <property type="entry name" value="RNA-BINDING PROTEIN FXR2"/>
    <property type="match status" value="1"/>
</dbReference>
<dbReference type="CDD" id="cd22508">
    <property type="entry name" value="KH_I_FXR2_rpt2"/>
    <property type="match status" value="1"/>
</dbReference>
<dbReference type="Pfam" id="PF12235">
    <property type="entry name" value="FXMRP1_C_core"/>
    <property type="match status" value="2"/>
</dbReference>
<dbReference type="GO" id="GO:0045182">
    <property type="term" value="F:translation regulator activity"/>
    <property type="evidence" value="ECO:0007669"/>
    <property type="project" value="TreeGrafter"/>
</dbReference>
<feature type="compositionally biased region" description="Polar residues" evidence="7">
    <location>
        <begin position="496"/>
        <end position="510"/>
    </location>
</feature>
<evidence type="ECO:0000313" key="9">
    <source>
        <dbReference type="Ensembl" id="ENSLCNP00005017936.1"/>
    </source>
</evidence>
<dbReference type="InterPro" id="IPR040472">
    <property type="entry name" value="FMRP_KH0"/>
</dbReference>
<evidence type="ECO:0000256" key="3">
    <source>
        <dbReference type="ARBA" id="ARBA00022490"/>
    </source>
</evidence>
<gene>
    <name evidence="9" type="primary">FXR2</name>
</gene>
<dbReference type="Pfam" id="PF17904">
    <property type="entry name" value="KH_9"/>
    <property type="match status" value="1"/>
</dbReference>
<dbReference type="FunFam" id="2.30.30.140:FF:000002">
    <property type="entry name" value="Fragile X mental retardation 1, isoform CRA_e"/>
    <property type="match status" value="1"/>
</dbReference>
<protein>
    <submittedName>
        <fullName evidence="9">FMR1 autosomal homolog 2</fullName>
    </submittedName>
</protein>
<dbReference type="Proteomes" id="UP000472241">
    <property type="component" value="Unplaced"/>
</dbReference>
<evidence type="ECO:0000256" key="2">
    <source>
        <dbReference type="ARBA" id="ARBA00006633"/>
    </source>
</evidence>
<dbReference type="CDD" id="cd20476">
    <property type="entry name" value="Tudor_Agenet_FXR2_rpt2"/>
    <property type="match status" value="1"/>
</dbReference>
<dbReference type="InterPro" id="IPR047421">
    <property type="entry name" value="Tudor_Agenet_FXR2_rpt1"/>
</dbReference>
<dbReference type="InterPro" id="IPR047424">
    <property type="entry name" value="KH_I_FXR2_rpt2"/>
</dbReference>
<dbReference type="GO" id="GO:0043488">
    <property type="term" value="P:regulation of mRNA stability"/>
    <property type="evidence" value="ECO:0007669"/>
    <property type="project" value="TreeGrafter"/>
</dbReference>
<dbReference type="InterPro" id="IPR032172">
    <property type="entry name" value="FXR1_C1"/>
</dbReference>
<feature type="region of interest" description="Disordered" evidence="7">
    <location>
        <begin position="389"/>
        <end position="454"/>
    </location>
</feature>
<reference evidence="9" key="1">
    <citation type="submission" date="2025-08" db="UniProtKB">
        <authorList>
            <consortium name="Ensembl"/>
        </authorList>
    </citation>
    <scope>IDENTIFICATION</scope>
</reference>
<dbReference type="AlphaFoldDB" id="A0A667I3Z7"/>
<dbReference type="CDD" id="cd20473">
    <property type="entry name" value="Tudor_Agenet_FXR2_rpt1"/>
    <property type="match status" value="1"/>
</dbReference>
<feature type="domain" description="Agenet-like" evidence="8">
    <location>
        <begin position="14"/>
        <end position="60"/>
    </location>
</feature>
<dbReference type="Pfam" id="PF16096">
    <property type="entry name" value="FXR_C1"/>
    <property type="match status" value="1"/>
</dbReference>
<dbReference type="FunFam" id="3.30.1370.10:FF:000017">
    <property type="entry name" value="Fragile X mental retardation syndrome-related protein 1"/>
    <property type="match status" value="1"/>
</dbReference>
<organism evidence="9 10">
    <name type="scientific">Lynx canadensis</name>
    <name type="common">Canada lynx</name>
    <name type="synonym">Felis canadensis</name>
    <dbReference type="NCBI Taxonomy" id="61383"/>
    <lineage>
        <taxon>Eukaryota</taxon>
        <taxon>Metazoa</taxon>
        <taxon>Chordata</taxon>
        <taxon>Craniata</taxon>
        <taxon>Vertebrata</taxon>
        <taxon>Euteleostomi</taxon>
        <taxon>Mammalia</taxon>
        <taxon>Eutheria</taxon>
        <taxon>Laurasiatheria</taxon>
        <taxon>Carnivora</taxon>
        <taxon>Feliformia</taxon>
        <taxon>Felidae</taxon>
        <taxon>Felinae</taxon>
        <taxon>Lynx</taxon>
    </lineage>
</organism>
<dbReference type="GO" id="GO:0099577">
    <property type="term" value="P:regulation of translation at presynapse, modulating synaptic transmission"/>
    <property type="evidence" value="ECO:0007669"/>
    <property type="project" value="TreeGrafter"/>
</dbReference>
<dbReference type="InterPro" id="IPR040148">
    <property type="entry name" value="FMR1"/>
</dbReference>
<dbReference type="FunFam" id="3.30.1370.10:FF:000004">
    <property type="entry name" value="Fragile X mental retardation 1, isoform CRA_e"/>
    <property type="match status" value="1"/>
</dbReference>
<feature type="compositionally biased region" description="Basic residues" evidence="7">
    <location>
        <begin position="639"/>
        <end position="651"/>
    </location>
</feature>
<dbReference type="PROSITE" id="PS50084">
    <property type="entry name" value="KH_TYPE_1"/>
    <property type="match status" value="2"/>
</dbReference>
<feature type="region of interest" description="Disordered" evidence="7">
    <location>
        <begin position="481"/>
        <end position="729"/>
    </location>
</feature>
<feature type="compositionally biased region" description="Basic and acidic residues" evidence="7">
    <location>
        <begin position="676"/>
        <end position="691"/>
    </location>
</feature>
<evidence type="ECO:0000256" key="7">
    <source>
        <dbReference type="SAM" id="MobiDB-lite"/>
    </source>
</evidence>
<dbReference type="GO" id="GO:0048170">
    <property type="term" value="P:positive regulation of long-term neuronal synaptic plasticity"/>
    <property type="evidence" value="ECO:0007669"/>
    <property type="project" value="TreeGrafter"/>
</dbReference>
<dbReference type="InterPro" id="IPR008395">
    <property type="entry name" value="Agenet-like_dom"/>
</dbReference>
<feature type="compositionally biased region" description="Acidic residues" evidence="7">
    <location>
        <begin position="581"/>
        <end position="591"/>
    </location>
</feature>
<comment type="subcellular location">
    <subcellularLocation>
        <location evidence="1">Cytoplasm</location>
        <location evidence="1">Cytoplasmic ribonucleoprotein granule</location>
    </subcellularLocation>
</comment>
<evidence type="ECO:0000313" key="10">
    <source>
        <dbReference type="Proteomes" id="UP000472241"/>
    </source>
</evidence>
<feature type="compositionally biased region" description="Polar residues" evidence="7">
    <location>
        <begin position="411"/>
        <end position="420"/>
    </location>
</feature>
<feature type="compositionally biased region" description="Basic and acidic residues" evidence="7">
    <location>
        <begin position="512"/>
        <end position="538"/>
    </location>
</feature>
<dbReference type="Gene3D" id="3.30.1370.10">
    <property type="entry name" value="K Homology domain, type 1"/>
    <property type="match status" value="2"/>
</dbReference>
<sequence length="729" mass="79925">MGGLASGGDVEPGLPVEVRGSNGAFYKGFVKDVHEDSVTIFFENNWQSERQIPFGDVRLPPPADYNKEITEGDEVEVYSRANEQEPCGWWLARVRMMKGDFYVIEYAACDATYNEIVTLERLRPVNPNPLATKGSFFKVTMAVPEDLREACSNENVHKEFKKALGANCIFLNITNSELFILSTTEAPVKRASLLGDMHFRSLRTKLLLMSRNEEATKHLETSKQLAAAFQEEFTVREDLMGLAIGTHGANIQQARKVPGVTAIELGEETCTFRIYGETPEACRQARSYLEFSEDSVQVPRNLVGKVIGKNGKVIQEIVDKSGVVRVRVEGDNDKKNPREEGMVPFIFVGTRENISNAQALLEYHLSYLQEVEQLRLERLQIDEQLRQIGLGFRPPGSGRGSGGSDKAGYTTDESSSSSLHTTRTYGGSYGGRGRGRRTGGPAYGKTAAGGEQRWALEKQGSGRNLQGRAMDTLKVRLAGGLVSGRGGVSDPDRSSLCPSGPSSDPSTASETESEKREEPNRAGPGDRDPPTRGEESRRRPVGGRGRGPPPAPRPTTRYNASSISSVLKDPDSNPYSLLDTSEPEPPVDSEPGEPPPASARRRRSRRRRTDDDRTVMDGGLESDGPSMTENGLEDESRPQRRNRSRRRRNRGNRTDGSISGDRQPVTVADYISRAESQSRQRPPLERTKPSEDSLSGQKGDSVSKLPKGPSENGELSAPLELGSLVNGVS</sequence>
<evidence type="ECO:0000256" key="6">
    <source>
        <dbReference type="PROSITE-ProRule" id="PRU00117"/>
    </source>
</evidence>
<dbReference type="PROSITE" id="PS51641">
    <property type="entry name" value="AGENET_LIKE"/>
    <property type="match status" value="2"/>
</dbReference>
<evidence type="ECO:0000256" key="4">
    <source>
        <dbReference type="ARBA" id="ARBA00022737"/>
    </source>
</evidence>
<dbReference type="SUPFAM" id="SSF54791">
    <property type="entry name" value="Eukaryotic type KH-domain (KH-domain type I)"/>
    <property type="match status" value="2"/>
</dbReference>
<dbReference type="SMART" id="SM00322">
    <property type="entry name" value="KH"/>
    <property type="match status" value="2"/>
</dbReference>
<reference evidence="9" key="2">
    <citation type="submission" date="2025-09" db="UniProtKB">
        <authorList>
            <consortium name="Ensembl"/>
        </authorList>
    </citation>
    <scope>IDENTIFICATION</scope>
</reference>
<dbReference type="GO" id="GO:0045727">
    <property type="term" value="P:positive regulation of translation"/>
    <property type="evidence" value="ECO:0007669"/>
    <property type="project" value="TreeGrafter"/>
</dbReference>
<dbReference type="InterPro" id="IPR022034">
    <property type="entry name" value="FMR1-like_C_core"/>
</dbReference>